<dbReference type="InterPro" id="IPR015943">
    <property type="entry name" value="WD40/YVTN_repeat-like_dom_sf"/>
</dbReference>
<feature type="transmembrane region" description="Helical" evidence="3">
    <location>
        <begin position="779"/>
        <end position="803"/>
    </location>
</feature>
<feature type="domain" description="GGDEF" evidence="4">
    <location>
        <begin position="867"/>
        <end position="998"/>
    </location>
</feature>
<dbReference type="KEGG" id="lck:HN018_06020"/>
<keyword evidence="6" id="KW-1185">Reference proteome</keyword>
<evidence type="ECO:0000313" key="5">
    <source>
        <dbReference type="EMBL" id="QKE89660.1"/>
    </source>
</evidence>
<keyword evidence="3" id="KW-0472">Membrane</keyword>
<comment type="catalytic activity">
    <reaction evidence="2">
        <text>2 GTP = 3',3'-c-di-GMP + 2 diphosphate</text>
        <dbReference type="Rhea" id="RHEA:24898"/>
        <dbReference type="ChEBI" id="CHEBI:33019"/>
        <dbReference type="ChEBI" id="CHEBI:37565"/>
        <dbReference type="ChEBI" id="CHEBI:58805"/>
        <dbReference type="EC" id="2.7.7.65"/>
    </reaction>
</comment>
<reference evidence="5 6" key="1">
    <citation type="journal article" date="2014" name="World J. Microbiol. Biotechnol.">
        <title>Biodiversity and physiological characteristics of Antarctic and Arctic lichens-associated bacteria.</title>
        <authorList>
            <person name="Lee Y.M."/>
            <person name="Kim E.H."/>
            <person name="Lee H.K."/>
            <person name="Hong S.G."/>
        </authorList>
    </citation>
    <scope>NUCLEOTIDE SEQUENCE [LARGE SCALE GENOMIC DNA]</scope>
    <source>
        <strain evidence="5 6">PAMC 26569</strain>
    </source>
</reference>
<keyword evidence="3" id="KW-0812">Transmembrane</keyword>
<dbReference type="Gene3D" id="2.130.10.10">
    <property type="entry name" value="YVTN repeat-like/Quinoprotein amine dehydrogenase"/>
    <property type="match status" value="3"/>
</dbReference>
<keyword evidence="3" id="KW-1133">Transmembrane helix</keyword>
<dbReference type="InterPro" id="IPR011110">
    <property type="entry name" value="Reg_prop"/>
</dbReference>
<name>A0A6M8HMX7_9PROT</name>
<dbReference type="GO" id="GO:1902201">
    <property type="term" value="P:negative regulation of bacterial-type flagellum-dependent cell motility"/>
    <property type="evidence" value="ECO:0007669"/>
    <property type="project" value="TreeGrafter"/>
</dbReference>
<protein>
    <recommendedName>
        <fullName evidence="1">diguanylate cyclase</fullName>
        <ecNumber evidence="1">2.7.7.65</ecNumber>
    </recommendedName>
</protein>
<dbReference type="RefSeq" id="WP_171834648.1">
    <property type="nucleotide sequence ID" value="NZ_CP053708.1"/>
</dbReference>
<dbReference type="SUPFAM" id="SSF55073">
    <property type="entry name" value="Nucleotide cyclase"/>
    <property type="match status" value="1"/>
</dbReference>
<dbReference type="InterPro" id="IPR011123">
    <property type="entry name" value="Y_Y_Y"/>
</dbReference>
<dbReference type="GO" id="GO:0005886">
    <property type="term" value="C:plasma membrane"/>
    <property type="evidence" value="ECO:0007669"/>
    <property type="project" value="TreeGrafter"/>
</dbReference>
<dbReference type="InterPro" id="IPR013783">
    <property type="entry name" value="Ig-like_fold"/>
</dbReference>
<evidence type="ECO:0000256" key="3">
    <source>
        <dbReference type="SAM" id="Phobius"/>
    </source>
</evidence>
<dbReference type="Pfam" id="PF00990">
    <property type="entry name" value="GGDEF"/>
    <property type="match status" value="1"/>
</dbReference>
<organism evidence="5 6">
    <name type="scientific">Lichenicola cladoniae</name>
    <dbReference type="NCBI Taxonomy" id="1484109"/>
    <lineage>
        <taxon>Bacteria</taxon>
        <taxon>Pseudomonadati</taxon>
        <taxon>Pseudomonadota</taxon>
        <taxon>Alphaproteobacteria</taxon>
        <taxon>Acetobacterales</taxon>
        <taxon>Acetobacteraceae</taxon>
        <taxon>Lichenicola</taxon>
    </lineage>
</organism>
<sequence>MNRGSFGPAARVWRWVAFLLLPIMVMLASSPAARAQRLTFRQYSQDQGLSNLGLQCLNQDRSGFVLVCTENGAARYDGREFQLFGTEQGLPGQGIVYDMEVAADGRLFVVFSNAVYVSELARPLDPFARGHFTALRSDTGPIEIDAAHAGAMLGNDLLLVERGQLRIARTNPGDAPGTIPKLTAFFTPAMIAHDPALAHIVSVTITSDGFWLGCGDGQACHIVATNDGTIRSVAVFGPSDGLPKRHWAAFLRDRHGTIWARSLDLIARRAADGSRFTIEEIPGGPGRYAGHADRLVLTEAPSGHVLTQGRTGLLIRKDGVWRSLNLVQGVPEGEIVAIMFDREGSLWFAVRNQGAFRGVGVGEWENWTRDDGLSDNVIWQMSRSGNGPLWAATEGGADALVANQQSSRSLTHLNGSGFAVAVTPLGRVWHATLDGIVSRFDPSTGVVAVIANLPPTDEIFPDPPRAGVPRSLWFGTHDGLYKVDDPDAMPATPPVRVDGVQGRVRDITRGPDDTLWLISDHELLHQEAGGVIRTVLSVGTGINPSPRALAFATDGSLWVGSGIAGIQRLHLDHDRVMSTDTIAIPRLGSNNVLFLRQDHRGWMWVGGDRGLDIWNPHESGIAGSIDRGWHHLDEEDGLLSNDLDEGSMFEDPDGSLWFGTGHGISHLLDPGPVLVSLPLHPVITSVLLGHRTLPTGTVKWSHDPMVVRFSALDYRDERSVRFRYRLTGVDRDWVDTAEREVRYPELPPGHLTFSVMAYDPLKRRTSAPISFDIMVQAPWWRTGLFLTVCAFTFCALAVSIWRLRISYLLGRQRQLEALVAERTSEIEQARAVLFEQATRDSLTGLLNRPATMQAFDQAIEQARRDSTPLAIALLDLDHFKSINDRFGHLGGDDVLREISRRLKSSLHTGEFAGRYGGEELVLILPSERRSSGGRTQQLREAMVAAPIPVEGSSIAITCSIGVAWYHPGDTSETLLRRADQYLYIAKNSGRDRIEVEPDLGRAKAV</sequence>
<dbReference type="AlphaFoldDB" id="A0A6M8HMX7"/>
<dbReference type="CDD" id="cd01949">
    <property type="entry name" value="GGDEF"/>
    <property type="match status" value="1"/>
</dbReference>
<evidence type="ECO:0000256" key="2">
    <source>
        <dbReference type="ARBA" id="ARBA00034247"/>
    </source>
</evidence>
<dbReference type="Gene3D" id="2.60.40.10">
    <property type="entry name" value="Immunoglobulins"/>
    <property type="match status" value="1"/>
</dbReference>
<dbReference type="GO" id="GO:0043709">
    <property type="term" value="P:cell adhesion involved in single-species biofilm formation"/>
    <property type="evidence" value="ECO:0007669"/>
    <property type="project" value="TreeGrafter"/>
</dbReference>
<dbReference type="FunFam" id="3.30.70.270:FF:000001">
    <property type="entry name" value="Diguanylate cyclase domain protein"/>
    <property type="match status" value="1"/>
</dbReference>
<dbReference type="EC" id="2.7.7.65" evidence="1"/>
<evidence type="ECO:0000259" key="4">
    <source>
        <dbReference type="PROSITE" id="PS50887"/>
    </source>
</evidence>
<dbReference type="InterPro" id="IPR050469">
    <property type="entry name" value="Diguanylate_Cyclase"/>
</dbReference>
<gene>
    <name evidence="5" type="ORF">HN018_06020</name>
</gene>
<accession>A0A6M8HMX7</accession>
<dbReference type="NCBIfam" id="TIGR00254">
    <property type="entry name" value="GGDEF"/>
    <property type="match status" value="1"/>
</dbReference>
<dbReference type="PANTHER" id="PTHR45138">
    <property type="entry name" value="REGULATORY COMPONENTS OF SENSORY TRANSDUCTION SYSTEM"/>
    <property type="match status" value="1"/>
</dbReference>
<dbReference type="Pfam" id="PF07494">
    <property type="entry name" value="Reg_prop"/>
    <property type="match status" value="1"/>
</dbReference>
<dbReference type="InterPro" id="IPR029787">
    <property type="entry name" value="Nucleotide_cyclase"/>
</dbReference>
<dbReference type="InterPro" id="IPR000160">
    <property type="entry name" value="GGDEF_dom"/>
</dbReference>
<dbReference type="PROSITE" id="PS50887">
    <property type="entry name" value="GGDEF"/>
    <property type="match status" value="1"/>
</dbReference>
<dbReference type="Proteomes" id="UP000500767">
    <property type="component" value="Chromosome"/>
</dbReference>
<evidence type="ECO:0000313" key="6">
    <source>
        <dbReference type="Proteomes" id="UP000500767"/>
    </source>
</evidence>
<dbReference type="SMART" id="SM00267">
    <property type="entry name" value="GGDEF"/>
    <property type="match status" value="1"/>
</dbReference>
<dbReference type="SUPFAM" id="SSF63829">
    <property type="entry name" value="Calcium-dependent phosphotriesterase"/>
    <property type="match status" value="2"/>
</dbReference>
<dbReference type="EMBL" id="CP053708">
    <property type="protein sequence ID" value="QKE89660.1"/>
    <property type="molecule type" value="Genomic_DNA"/>
</dbReference>
<dbReference type="InterPro" id="IPR043128">
    <property type="entry name" value="Rev_trsase/Diguanyl_cyclase"/>
</dbReference>
<dbReference type="GO" id="GO:0052621">
    <property type="term" value="F:diguanylate cyclase activity"/>
    <property type="evidence" value="ECO:0007669"/>
    <property type="project" value="UniProtKB-EC"/>
</dbReference>
<evidence type="ECO:0000256" key="1">
    <source>
        <dbReference type="ARBA" id="ARBA00012528"/>
    </source>
</evidence>
<dbReference type="Gene3D" id="3.30.70.270">
    <property type="match status" value="1"/>
</dbReference>
<dbReference type="Pfam" id="PF07495">
    <property type="entry name" value="Y_Y_Y"/>
    <property type="match status" value="1"/>
</dbReference>
<proteinExistence type="predicted"/>
<dbReference type="PANTHER" id="PTHR45138:SF9">
    <property type="entry name" value="DIGUANYLATE CYCLASE DGCM-RELATED"/>
    <property type="match status" value="1"/>
</dbReference>